<feature type="transmembrane region" description="Helical" evidence="7">
    <location>
        <begin position="445"/>
        <end position="469"/>
    </location>
</feature>
<feature type="transmembrane region" description="Helical" evidence="7">
    <location>
        <begin position="387"/>
        <end position="407"/>
    </location>
</feature>
<evidence type="ECO:0000313" key="9">
    <source>
        <dbReference type="EMBL" id="TKA63571.1"/>
    </source>
</evidence>
<dbReference type="SUPFAM" id="SSF103473">
    <property type="entry name" value="MFS general substrate transporter"/>
    <property type="match status" value="1"/>
</dbReference>
<dbReference type="PANTHER" id="PTHR23501">
    <property type="entry name" value="MAJOR FACILITATOR SUPERFAMILY"/>
    <property type="match status" value="1"/>
</dbReference>
<organism evidence="9 10">
    <name type="scientific">Friedmanniomyces simplex</name>
    <dbReference type="NCBI Taxonomy" id="329884"/>
    <lineage>
        <taxon>Eukaryota</taxon>
        <taxon>Fungi</taxon>
        <taxon>Dikarya</taxon>
        <taxon>Ascomycota</taxon>
        <taxon>Pezizomycotina</taxon>
        <taxon>Dothideomycetes</taxon>
        <taxon>Dothideomycetidae</taxon>
        <taxon>Mycosphaerellales</taxon>
        <taxon>Teratosphaeriaceae</taxon>
        <taxon>Friedmanniomyces</taxon>
    </lineage>
</organism>
<accession>A0A4U0WKZ7</accession>
<feature type="domain" description="Major facilitator superfamily (MFS) profile" evidence="8">
    <location>
        <begin position="57"/>
        <end position="498"/>
    </location>
</feature>
<sequence length="575" mass="60833">MPGTEKYDLELTNTNETDASKHPLEKQETLQQVDLENHQAFKGDDSDGKVEWTARKLLAAAFLAMLYTGSQIPLYFAGATLSFIAADIGAANAIGWLPVANTLAIASICPFVGYLQDLFGKRYIAIFGALLLCVGCAVLGTAHSLGQALAGMALSGAGAGVGELTGLAGLAETVPVRQRGYSLAILTAFVLPFCPYVLYAELFSHSSTWRWGPWISLIYNGLTALGLLSFYFPHAHVRAEGLSWQAVLKRIDFVGGALSIVGLVLLLVALQAGGYSHPWTSAYVLCCLLIGLLLTGIWILWEAKFARHPMVPPELFMNQRVVALAFVVAFVAGMNFFSLLNFWPLTISTVWDPVPVKIGLRAIPAGFATAIGAIIWNALLSSWKGGARWILVIAAGILTIFGGSLAIMNPDNIVATIAIGCIAAFGVGGVIVPSATVAMIAAPDALITTCAALSLSVRAVGGAIGYSIYYNIFAGKLKVKLPALVAEYAIAAGLPLTQAELFVGTYLTAPAEVAKIPGITAEILAGALRGSQWAYAESLHYVWYTSIAFGICAMAAAASLPNTRRFETNRIAVAL</sequence>
<keyword evidence="4 7" id="KW-1133">Transmembrane helix</keyword>
<evidence type="ECO:0000259" key="8">
    <source>
        <dbReference type="PROSITE" id="PS50850"/>
    </source>
</evidence>
<evidence type="ECO:0000256" key="5">
    <source>
        <dbReference type="ARBA" id="ARBA00023136"/>
    </source>
</evidence>
<feature type="transmembrane region" description="Helical" evidence="7">
    <location>
        <begin position="57"/>
        <end position="76"/>
    </location>
</feature>
<evidence type="ECO:0000256" key="7">
    <source>
        <dbReference type="SAM" id="Phobius"/>
    </source>
</evidence>
<comment type="caution">
    <text evidence="9">The sequence shown here is derived from an EMBL/GenBank/DDBJ whole genome shotgun (WGS) entry which is preliminary data.</text>
</comment>
<dbReference type="Proteomes" id="UP000309340">
    <property type="component" value="Unassembled WGS sequence"/>
</dbReference>
<dbReference type="Pfam" id="PF06609">
    <property type="entry name" value="TRI12"/>
    <property type="match status" value="1"/>
</dbReference>
<evidence type="ECO:0000256" key="1">
    <source>
        <dbReference type="ARBA" id="ARBA00004141"/>
    </source>
</evidence>
<dbReference type="EMBL" id="NAJQ01000928">
    <property type="protein sequence ID" value="TKA63571.1"/>
    <property type="molecule type" value="Genomic_DNA"/>
</dbReference>
<keyword evidence="5 7" id="KW-0472">Membrane</keyword>
<feature type="transmembrane region" description="Helical" evidence="7">
    <location>
        <begin position="211"/>
        <end position="232"/>
    </location>
</feature>
<dbReference type="AlphaFoldDB" id="A0A4U0WKZ7"/>
<feature type="transmembrane region" description="Helical" evidence="7">
    <location>
        <begin position="96"/>
        <end position="116"/>
    </location>
</feature>
<dbReference type="InterPro" id="IPR036259">
    <property type="entry name" value="MFS_trans_sf"/>
</dbReference>
<evidence type="ECO:0000256" key="6">
    <source>
        <dbReference type="SAM" id="MobiDB-lite"/>
    </source>
</evidence>
<dbReference type="InterPro" id="IPR020846">
    <property type="entry name" value="MFS_dom"/>
</dbReference>
<gene>
    <name evidence="9" type="ORF">B0A55_08955</name>
</gene>
<feature type="transmembrane region" description="Helical" evidence="7">
    <location>
        <begin position="321"/>
        <end position="342"/>
    </location>
</feature>
<feature type="transmembrane region" description="Helical" evidence="7">
    <location>
        <begin position="123"/>
        <end position="142"/>
    </location>
</feature>
<proteinExistence type="predicted"/>
<dbReference type="OrthoDB" id="4161376at2759"/>
<feature type="transmembrane region" description="Helical" evidence="7">
    <location>
        <begin position="148"/>
        <end position="168"/>
    </location>
</feature>
<keyword evidence="3 7" id="KW-0812">Transmembrane</keyword>
<feature type="transmembrane region" description="Helical" evidence="7">
    <location>
        <begin position="362"/>
        <end position="380"/>
    </location>
</feature>
<feature type="transmembrane region" description="Helical" evidence="7">
    <location>
        <begin position="541"/>
        <end position="560"/>
    </location>
</feature>
<feature type="transmembrane region" description="Helical" evidence="7">
    <location>
        <begin position="413"/>
        <end position="433"/>
    </location>
</feature>
<feature type="transmembrane region" description="Helical" evidence="7">
    <location>
        <begin position="281"/>
        <end position="301"/>
    </location>
</feature>
<keyword evidence="10" id="KW-1185">Reference proteome</keyword>
<dbReference type="Gene3D" id="1.20.1250.20">
    <property type="entry name" value="MFS general substrate transporter like domains"/>
    <property type="match status" value="1"/>
</dbReference>
<evidence type="ECO:0000256" key="4">
    <source>
        <dbReference type="ARBA" id="ARBA00022989"/>
    </source>
</evidence>
<evidence type="ECO:0000256" key="3">
    <source>
        <dbReference type="ARBA" id="ARBA00022692"/>
    </source>
</evidence>
<keyword evidence="2" id="KW-0813">Transport</keyword>
<reference evidence="9 10" key="1">
    <citation type="submission" date="2017-03" db="EMBL/GenBank/DDBJ databases">
        <title>Genomes of endolithic fungi from Antarctica.</title>
        <authorList>
            <person name="Coleine C."/>
            <person name="Masonjones S."/>
            <person name="Stajich J.E."/>
        </authorList>
    </citation>
    <scope>NUCLEOTIDE SEQUENCE [LARGE SCALE GENOMIC DNA]</scope>
    <source>
        <strain evidence="9 10">CCFEE 5184</strain>
    </source>
</reference>
<dbReference type="GO" id="GO:0022857">
    <property type="term" value="F:transmembrane transporter activity"/>
    <property type="evidence" value="ECO:0007669"/>
    <property type="project" value="InterPro"/>
</dbReference>
<feature type="transmembrane region" description="Helical" evidence="7">
    <location>
        <begin position="180"/>
        <end position="199"/>
    </location>
</feature>
<evidence type="ECO:0000313" key="10">
    <source>
        <dbReference type="Proteomes" id="UP000309340"/>
    </source>
</evidence>
<dbReference type="GO" id="GO:0005886">
    <property type="term" value="C:plasma membrane"/>
    <property type="evidence" value="ECO:0007669"/>
    <property type="project" value="TreeGrafter"/>
</dbReference>
<feature type="region of interest" description="Disordered" evidence="6">
    <location>
        <begin position="1"/>
        <end position="25"/>
    </location>
</feature>
<comment type="subcellular location">
    <subcellularLocation>
        <location evidence="1">Membrane</location>
        <topology evidence="1">Multi-pass membrane protein</topology>
    </subcellularLocation>
</comment>
<name>A0A4U0WKZ7_9PEZI</name>
<dbReference type="PANTHER" id="PTHR23501:SF109">
    <property type="entry name" value="MAJOR FACILITATOR SUPERFAMILY (MFS) PROFILE DOMAIN-CONTAINING PROTEIN-RELATED"/>
    <property type="match status" value="1"/>
</dbReference>
<feature type="transmembrane region" description="Helical" evidence="7">
    <location>
        <begin position="253"/>
        <end position="275"/>
    </location>
</feature>
<dbReference type="PROSITE" id="PS50850">
    <property type="entry name" value="MFS"/>
    <property type="match status" value="1"/>
</dbReference>
<protein>
    <recommendedName>
        <fullName evidence="8">Major facilitator superfamily (MFS) profile domain-containing protein</fullName>
    </recommendedName>
</protein>
<evidence type="ECO:0000256" key="2">
    <source>
        <dbReference type="ARBA" id="ARBA00022448"/>
    </source>
</evidence>
<dbReference type="InterPro" id="IPR010573">
    <property type="entry name" value="MFS_Str1/Tri12-like"/>
</dbReference>